<feature type="region of interest" description="Disordered" evidence="1">
    <location>
        <begin position="26"/>
        <end position="53"/>
    </location>
</feature>
<gene>
    <name evidence="2" type="ORF">QN277_002061</name>
</gene>
<evidence type="ECO:0000313" key="2">
    <source>
        <dbReference type="EMBL" id="KAK4285353.1"/>
    </source>
</evidence>
<evidence type="ECO:0000313" key="3">
    <source>
        <dbReference type="Proteomes" id="UP001293593"/>
    </source>
</evidence>
<feature type="compositionally biased region" description="Basic and acidic residues" evidence="1">
    <location>
        <begin position="41"/>
        <end position="52"/>
    </location>
</feature>
<dbReference type="EMBL" id="JAWXYG010000001">
    <property type="protein sequence ID" value="KAK4285353.1"/>
    <property type="molecule type" value="Genomic_DNA"/>
</dbReference>
<protein>
    <submittedName>
        <fullName evidence="2">Uncharacterized protein</fullName>
    </submittedName>
</protein>
<reference evidence="2" key="1">
    <citation type="submission" date="2023-10" db="EMBL/GenBank/DDBJ databases">
        <title>Chromosome-level genome of the transformable northern wattle, Acacia crassicarpa.</title>
        <authorList>
            <person name="Massaro I."/>
            <person name="Sinha N.R."/>
            <person name="Poethig S."/>
            <person name="Leichty A.R."/>
        </authorList>
    </citation>
    <scope>NUCLEOTIDE SEQUENCE</scope>
    <source>
        <strain evidence="2">Acra3RX</strain>
        <tissue evidence="2">Leaf</tissue>
    </source>
</reference>
<feature type="region of interest" description="Disordered" evidence="1">
    <location>
        <begin position="76"/>
        <end position="112"/>
    </location>
</feature>
<evidence type="ECO:0000256" key="1">
    <source>
        <dbReference type="SAM" id="MobiDB-lite"/>
    </source>
</evidence>
<dbReference type="Proteomes" id="UP001293593">
    <property type="component" value="Unassembled WGS sequence"/>
</dbReference>
<dbReference type="GO" id="GO:0009507">
    <property type="term" value="C:chloroplast"/>
    <property type="evidence" value="ECO:0007669"/>
    <property type="project" value="TreeGrafter"/>
</dbReference>
<organism evidence="2 3">
    <name type="scientific">Acacia crassicarpa</name>
    <name type="common">northern wattle</name>
    <dbReference type="NCBI Taxonomy" id="499986"/>
    <lineage>
        <taxon>Eukaryota</taxon>
        <taxon>Viridiplantae</taxon>
        <taxon>Streptophyta</taxon>
        <taxon>Embryophyta</taxon>
        <taxon>Tracheophyta</taxon>
        <taxon>Spermatophyta</taxon>
        <taxon>Magnoliopsida</taxon>
        <taxon>eudicotyledons</taxon>
        <taxon>Gunneridae</taxon>
        <taxon>Pentapetalae</taxon>
        <taxon>rosids</taxon>
        <taxon>fabids</taxon>
        <taxon>Fabales</taxon>
        <taxon>Fabaceae</taxon>
        <taxon>Caesalpinioideae</taxon>
        <taxon>mimosoid clade</taxon>
        <taxon>Acacieae</taxon>
        <taxon>Acacia</taxon>
    </lineage>
</organism>
<proteinExistence type="predicted"/>
<comment type="caution">
    <text evidence="2">The sequence shown here is derived from an EMBL/GenBank/DDBJ whole genome shotgun (WGS) entry which is preliminary data.</text>
</comment>
<sequence length="179" mass="19906">MQVDAGGEWRHLRHWQPRYCNPLSIAIQPESKKVSNNGAGHSREGEDHKEPELCNGSVKKAIDELDSFADAKTDAVEKASEPFDGDASLVTKQTETIGDKEGMSSDKEKRKKEVEDKLQVLNAKNHNLVIALKQILNVEEELKRRTSVQGISSLSPKPGSMGFVVVFDFSVVDSPFFRL</sequence>
<feature type="compositionally biased region" description="Basic and acidic residues" evidence="1">
    <location>
        <begin position="97"/>
        <end position="112"/>
    </location>
</feature>
<dbReference type="PANTHER" id="PTHR36764">
    <property type="entry name" value="TRNA (ILE)-LYSIDINE SYNTHASE"/>
    <property type="match status" value="1"/>
</dbReference>
<keyword evidence="3" id="KW-1185">Reference proteome</keyword>
<dbReference type="PANTHER" id="PTHR36764:SF1">
    <property type="entry name" value="TRNA (ILE)-LYSIDINE SYNTHASE"/>
    <property type="match status" value="1"/>
</dbReference>
<name>A0AAE1N8E4_9FABA</name>
<accession>A0AAE1N8E4</accession>
<dbReference type="AlphaFoldDB" id="A0AAE1N8E4"/>